<sequence length="159" mass="17008">MTTPAWEQRLADAWGRLDTLEPGPFRALVDDLAAELAPDDPVGAFERAAARDSTGSPAEAVPLYERALAGGLTGERRRRAVIQLASSLRNLGRAPESVALLTAELGRGTDHLDDAVRAFLALALADVGREREALGLALGALSRHLPRYQRSLAAYARSL</sequence>
<feature type="domain" description="Tetratrico peptide repeat group 5" evidence="1">
    <location>
        <begin position="42"/>
        <end position="159"/>
    </location>
</feature>
<dbReference type="EMBL" id="BOOY01000001">
    <property type="protein sequence ID" value="GIJ00908.1"/>
    <property type="molecule type" value="Genomic_DNA"/>
</dbReference>
<accession>A0A8J3Y3W9</accession>
<evidence type="ECO:0000313" key="2">
    <source>
        <dbReference type="EMBL" id="GIJ00908.1"/>
    </source>
</evidence>
<evidence type="ECO:0000313" key="3">
    <source>
        <dbReference type="Proteomes" id="UP000652013"/>
    </source>
</evidence>
<dbReference type="InterPro" id="IPR011990">
    <property type="entry name" value="TPR-like_helical_dom_sf"/>
</dbReference>
<evidence type="ECO:0000259" key="1">
    <source>
        <dbReference type="Pfam" id="PF12688"/>
    </source>
</evidence>
<dbReference type="RefSeq" id="WP_203936220.1">
    <property type="nucleotide sequence ID" value="NZ_BAAAGJ010000024.1"/>
</dbReference>
<dbReference type="Pfam" id="PF12688">
    <property type="entry name" value="TPR_5"/>
    <property type="match status" value="1"/>
</dbReference>
<comment type="caution">
    <text evidence="2">The sequence shown here is derived from an EMBL/GenBank/DDBJ whole genome shotgun (WGS) entry which is preliminary data.</text>
</comment>
<protein>
    <recommendedName>
        <fullName evidence="1">Tetratrico peptide repeat group 5 domain-containing protein</fullName>
    </recommendedName>
</protein>
<dbReference type="AlphaFoldDB" id="A0A8J3Y3W9"/>
<organism evidence="2 3">
    <name type="scientific">Spirilliplanes yamanashiensis</name>
    <dbReference type="NCBI Taxonomy" id="42233"/>
    <lineage>
        <taxon>Bacteria</taxon>
        <taxon>Bacillati</taxon>
        <taxon>Actinomycetota</taxon>
        <taxon>Actinomycetes</taxon>
        <taxon>Micromonosporales</taxon>
        <taxon>Micromonosporaceae</taxon>
        <taxon>Spirilliplanes</taxon>
    </lineage>
</organism>
<proteinExistence type="predicted"/>
<reference evidence="2" key="1">
    <citation type="submission" date="2021-01" db="EMBL/GenBank/DDBJ databases">
        <title>Whole genome shotgun sequence of Spirilliplanes yamanashiensis NBRC 15828.</title>
        <authorList>
            <person name="Komaki H."/>
            <person name="Tamura T."/>
        </authorList>
    </citation>
    <scope>NUCLEOTIDE SEQUENCE</scope>
    <source>
        <strain evidence="2">NBRC 15828</strain>
    </source>
</reference>
<dbReference type="Gene3D" id="1.25.40.10">
    <property type="entry name" value="Tetratricopeptide repeat domain"/>
    <property type="match status" value="1"/>
</dbReference>
<name>A0A8J3Y3W9_9ACTN</name>
<dbReference type="SUPFAM" id="SSF48452">
    <property type="entry name" value="TPR-like"/>
    <property type="match status" value="1"/>
</dbReference>
<gene>
    <name evidence="2" type="ORF">Sya03_02600</name>
</gene>
<dbReference type="Proteomes" id="UP000652013">
    <property type="component" value="Unassembled WGS sequence"/>
</dbReference>
<keyword evidence="3" id="KW-1185">Reference proteome</keyword>
<dbReference type="InterPro" id="IPR041656">
    <property type="entry name" value="TPR_5"/>
</dbReference>